<dbReference type="Pfam" id="PF13505">
    <property type="entry name" value="OMP_b-brl"/>
    <property type="match status" value="1"/>
</dbReference>
<evidence type="ECO:0000313" key="5">
    <source>
        <dbReference type="Proteomes" id="UP000005297"/>
    </source>
</evidence>
<evidence type="ECO:0000313" key="4">
    <source>
        <dbReference type="EMBL" id="EAU55791.1"/>
    </source>
</evidence>
<evidence type="ECO:0000256" key="1">
    <source>
        <dbReference type="ARBA" id="ARBA00022729"/>
    </source>
</evidence>
<dbReference type="InterPro" id="IPR027385">
    <property type="entry name" value="Beta-barrel_OMP"/>
</dbReference>
<comment type="caution">
    <text evidence="4">The sequence shown here is derived from an EMBL/GenBank/DDBJ whole genome shotgun (WGS) entry which is preliminary data.</text>
</comment>
<dbReference type="SUPFAM" id="SSF56925">
    <property type="entry name" value="OMPA-like"/>
    <property type="match status" value="1"/>
</dbReference>
<feature type="domain" description="Outer membrane protein beta-barrel" evidence="3">
    <location>
        <begin position="10"/>
        <end position="187"/>
    </location>
</feature>
<dbReference type="OrthoDB" id="9928023at2"/>
<dbReference type="AlphaFoldDB" id="Q0F1V9"/>
<accession>Q0F1V9</accession>
<keyword evidence="5" id="KW-1185">Reference proteome</keyword>
<keyword evidence="1 2" id="KW-0732">Signal</keyword>
<protein>
    <recommendedName>
        <fullName evidence="3">Outer membrane protein beta-barrel domain-containing protein</fullName>
    </recommendedName>
</protein>
<proteinExistence type="predicted"/>
<dbReference type="HOGENOM" id="CLU_1388504_0_0_0"/>
<gene>
    <name evidence="4" type="ORF">SPV1_02547</name>
</gene>
<dbReference type="InterPro" id="IPR011250">
    <property type="entry name" value="OMP/PagP_B-barrel"/>
</dbReference>
<dbReference type="Proteomes" id="UP000005297">
    <property type="component" value="Unassembled WGS sequence"/>
</dbReference>
<dbReference type="InParanoid" id="Q0F1V9"/>
<evidence type="ECO:0000259" key="3">
    <source>
        <dbReference type="Pfam" id="PF13505"/>
    </source>
</evidence>
<feature type="chain" id="PRO_5004171333" description="Outer membrane protein beta-barrel domain-containing protein" evidence="2">
    <location>
        <begin position="24"/>
        <end position="187"/>
    </location>
</feature>
<feature type="signal peptide" evidence="2">
    <location>
        <begin position="1"/>
        <end position="23"/>
    </location>
</feature>
<reference evidence="4 5" key="1">
    <citation type="submission" date="2006-09" db="EMBL/GenBank/DDBJ databases">
        <authorList>
            <person name="Emerson D."/>
            <person name="Ferriera S."/>
            <person name="Johnson J."/>
            <person name="Kravitz S."/>
            <person name="Halpern A."/>
            <person name="Remington K."/>
            <person name="Beeson K."/>
            <person name="Tran B."/>
            <person name="Rogers Y.-H."/>
            <person name="Friedman R."/>
            <person name="Venter J.C."/>
        </authorList>
    </citation>
    <scope>NUCLEOTIDE SEQUENCE [LARGE SCALE GENOMIC DNA]</scope>
    <source>
        <strain evidence="4 5">PV-1</strain>
    </source>
</reference>
<dbReference type="Gene3D" id="2.40.160.20">
    <property type="match status" value="1"/>
</dbReference>
<organism evidence="4 5">
    <name type="scientific">Mariprofundus ferrooxydans PV-1</name>
    <dbReference type="NCBI Taxonomy" id="314345"/>
    <lineage>
        <taxon>Bacteria</taxon>
        <taxon>Pseudomonadati</taxon>
        <taxon>Pseudomonadota</taxon>
        <taxon>Candidatius Mariprofundia</taxon>
        <taxon>Mariprofundales</taxon>
        <taxon>Mariprofundaceae</taxon>
        <taxon>Mariprofundus</taxon>
    </lineage>
</organism>
<name>Q0F1V9_9PROT</name>
<evidence type="ECO:0000256" key="2">
    <source>
        <dbReference type="SAM" id="SignalP"/>
    </source>
</evidence>
<sequence>MKHRIIATITTLLALTFSMPAWAAGSHYVGLGAGAINLGNGLNKKAVFGSYLQIGHHFSEYFGAEVRLGATASQTSNLPAPAKRRMDFVAHYLKPQYPFTTNLTGYALIGFAVVHTTYQPTGGTKQSKNRIGYAYGLGLDYQLNDDYSAGIEWSHMLSKPKNTAATISTNFKGLEASLFTAAVRYHF</sequence>
<dbReference type="EMBL" id="AATS01000002">
    <property type="protein sequence ID" value="EAU55791.1"/>
    <property type="molecule type" value="Genomic_DNA"/>
</dbReference>
<dbReference type="RefSeq" id="WP_009850810.1">
    <property type="nucleotide sequence ID" value="NZ_DS022295.1"/>
</dbReference>